<evidence type="ECO:0000256" key="1">
    <source>
        <dbReference type="ARBA" id="ARBA00001927"/>
    </source>
</evidence>
<evidence type="ECO:0000256" key="12">
    <source>
        <dbReference type="ARBA" id="ARBA00023291"/>
    </source>
</evidence>
<dbReference type="Pfam" id="PF01058">
    <property type="entry name" value="Oxidored_q6"/>
    <property type="match status" value="1"/>
</dbReference>
<dbReference type="GO" id="GO:0016020">
    <property type="term" value="C:membrane"/>
    <property type="evidence" value="ECO:0007669"/>
    <property type="project" value="TreeGrafter"/>
</dbReference>
<organism evidence="15 16">
    <name type="scientific">Helicobacter mustelae (strain ATCC 43772 / CCUG 25715 / CIP 103759 / LMG 18044 / NCTC 12198 / R85-136P)</name>
    <name type="common">Campylobacter mustelae</name>
    <dbReference type="NCBI Taxonomy" id="679897"/>
    <lineage>
        <taxon>Bacteria</taxon>
        <taxon>Pseudomonadati</taxon>
        <taxon>Campylobacterota</taxon>
        <taxon>Epsilonproteobacteria</taxon>
        <taxon>Campylobacterales</taxon>
        <taxon>Helicobacteraceae</taxon>
        <taxon>Helicobacter</taxon>
    </lineage>
</organism>
<sequence>MEVLAQRLQQQIEKIQDHGEIFHKEVNRGFVEAFMKAFKLPANFLDPITKFLSLKKPTSIIWLSLSECTGCTESFLRNEIPGIDSLLLEQISLDYHEVLMGGAGFEARKNLQNLDKGKYILVVEGSVCIKEPFFATFGIEGVSGAEELRHLAENALMVFGVGTCASFGGVQAANPNPTNTQSIHELISRQVVNIPGCPPSDINIVYSLMYGILFGEAPSMDSLNRPLWAYGKTVHEACERKAKFESGDFVQSFDEESMKMGYCLYKVGCKGPYAYNNCPKVKFNSKTSWPIQAGHGCIACSEPNFWDDFGVFETPMLKDHRSFASKEWITKEESCQNLQDFRTSIEEDCIGIFLDSQNTQILWKGQNILEGNLEVNPRVFLQTLANKSKLTARLVENYKNYFSALYQKNMQESEESLISKNIADVLKLMHFLLSLEREKNFHHYALDEAMSFAFKKISDMDFGVKIAGDKILIDANKGMRLVLCYALGGLEYDGIAYGMMASLCRALREGVGKFMESQERSFSVLVGGDLVQNSLVKRWILRDE</sequence>
<evidence type="ECO:0000256" key="10">
    <source>
        <dbReference type="ARBA" id="ARBA00023004"/>
    </source>
</evidence>
<dbReference type="KEGG" id="hms:HMU06120"/>
<comment type="subunit">
    <text evidence="5">Heterodimer of a large and a small subunit.</text>
</comment>
<dbReference type="Gene3D" id="4.10.480.10">
    <property type="entry name" value="Cytochrome-c3 hydrogenase, C-terminal domain"/>
    <property type="match status" value="1"/>
</dbReference>
<evidence type="ECO:0000313" key="15">
    <source>
        <dbReference type="EMBL" id="CBG39873.1"/>
    </source>
</evidence>
<evidence type="ECO:0000256" key="3">
    <source>
        <dbReference type="ARBA" id="ARBA00004196"/>
    </source>
</evidence>
<dbReference type="GO" id="GO:0044569">
    <property type="term" value="C:[Ni-Fe] hydrogenase complex"/>
    <property type="evidence" value="ECO:0007669"/>
    <property type="project" value="TreeGrafter"/>
</dbReference>
<keyword evidence="9" id="KW-0560">Oxidoreductase</keyword>
<dbReference type="PANTHER" id="PTHR30013">
    <property type="entry name" value="NIFE / NIFESE HYDROGENASE SMALL SUBUNIT FAMILY MEMBER"/>
    <property type="match status" value="1"/>
</dbReference>
<comment type="cofactor">
    <cofactor evidence="1">
        <name>[3Fe-4S] cluster</name>
        <dbReference type="ChEBI" id="CHEBI:21137"/>
    </cofactor>
</comment>
<dbReference type="InterPro" id="IPR006137">
    <property type="entry name" value="NADH_UbQ_OxRdtase-like_20kDa"/>
</dbReference>
<evidence type="ECO:0000256" key="9">
    <source>
        <dbReference type="ARBA" id="ARBA00023002"/>
    </source>
</evidence>
<keyword evidence="8" id="KW-0732">Signal</keyword>
<evidence type="ECO:0000256" key="5">
    <source>
        <dbReference type="ARBA" id="ARBA00011771"/>
    </source>
</evidence>
<dbReference type="Gene3D" id="3.40.50.700">
    <property type="entry name" value="NADH:ubiquinone oxidoreductase-like, 20kDa subunit"/>
    <property type="match status" value="1"/>
</dbReference>
<dbReference type="PRINTS" id="PR00614">
    <property type="entry name" value="NIHGNASESMLL"/>
</dbReference>
<comment type="similarity">
    <text evidence="4">Belongs to the [NiFe]/[NiFeSe] hydrogenase small subunit family.</text>
</comment>
<dbReference type="eggNOG" id="COG1740">
    <property type="taxonomic scope" value="Bacteria"/>
</dbReference>
<evidence type="ECO:0000256" key="11">
    <source>
        <dbReference type="ARBA" id="ARBA00023014"/>
    </source>
</evidence>
<dbReference type="RefSeq" id="WP_013022957.1">
    <property type="nucleotide sequence ID" value="NC_013949.1"/>
</dbReference>
<keyword evidence="6" id="KW-0004">4Fe-4S</keyword>
<proteinExistence type="inferred from homology"/>
<comment type="cofactor">
    <cofactor evidence="2">
        <name>[4Fe-4S] cluster</name>
        <dbReference type="ChEBI" id="CHEBI:49883"/>
    </cofactor>
</comment>
<dbReference type="InterPro" id="IPR037024">
    <property type="entry name" value="NiFe_Hase_small_N_sf"/>
</dbReference>
<protein>
    <submittedName>
        <fullName evidence="15">Putative Ni/Fe-hydrogenase small subunit</fullName>
    </submittedName>
</protein>
<dbReference type="GO" id="GO:0051539">
    <property type="term" value="F:4 iron, 4 sulfur cluster binding"/>
    <property type="evidence" value="ECO:0007669"/>
    <property type="project" value="UniProtKB-KW"/>
</dbReference>
<keyword evidence="11" id="KW-0411">Iron-sulfur</keyword>
<dbReference type="SUPFAM" id="SSF56770">
    <property type="entry name" value="HydA/Nqo6-like"/>
    <property type="match status" value="1"/>
</dbReference>
<dbReference type="GO" id="GO:0051538">
    <property type="term" value="F:3 iron, 4 sulfur cluster binding"/>
    <property type="evidence" value="ECO:0007669"/>
    <property type="project" value="UniProtKB-KW"/>
</dbReference>
<dbReference type="GO" id="GO:0008901">
    <property type="term" value="F:ferredoxin hydrogenase activity"/>
    <property type="evidence" value="ECO:0007669"/>
    <property type="project" value="InterPro"/>
</dbReference>
<keyword evidence="10" id="KW-0408">Iron</keyword>
<evidence type="ECO:0000256" key="7">
    <source>
        <dbReference type="ARBA" id="ARBA00022723"/>
    </source>
</evidence>
<dbReference type="GO" id="GO:0030313">
    <property type="term" value="C:cell envelope"/>
    <property type="evidence" value="ECO:0007669"/>
    <property type="project" value="UniProtKB-SubCell"/>
</dbReference>
<evidence type="ECO:0000313" key="16">
    <source>
        <dbReference type="Proteomes" id="UP000001522"/>
    </source>
</evidence>
<reference evidence="15 16" key="1">
    <citation type="journal article" date="2010" name="BMC Genomics">
        <title>Comparative genomics and proteomics of Helicobacter mustelae, an ulcerogenic and carcinogenic gastric pathogen.</title>
        <authorList>
            <person name="O'Toole P.W."/>
            <person name="Snelling W.J."/>
            <person name="Canchaya C."/>
            <person name="Forde B.M."/>
            <person name="Hardie K.R."/>
            <person name="Josenhans C."/>
            <person name="Graham R.L.J."/>
            <person name="McMullan G."/>
            <person name="Parkhill J."/>
            <person name="Belda E."/>
            <person name="Bentley S.D."/>
        </authorList>
    </citation>
    <scope>NUCLEOTIDE SEQUENCE [LARGE SCALE GENOMIC DNA]</scope>
    <source>
        <strain evidence="16">ATCC 43772 / LMG 18044 / NCTC 12198 / 12198</strain>
    </source>
</reference>
<keyword evidence="7" id="KW-0479">Metal-binding</keyword>
<feature type="domain" description="NADH:ubiquinone oxidoreductase-like 20kDa subunit" evidence="13">
    <location>
        <begin position="68"/>
        <end position="209"/>
    </location>
</feature>
<evidence type="ECO:0000256" key="4">
    <source>
        <dbReference type="ARBA" id="ARBA00006605"/>
    </source>
</evidence>
<gene>
    <name evidence="15" type="primary">hydA2</name>
    <name evidence="15" type="ordered locus">HMU06120</name>
</gene>
<keyword evidence="12" id="KW-0003">3Fe-4S</keyword>
<dbReference type="GO" id="GO:0009055">
    <property type="term" value="F:electron transfer activity"/>
    <property type="evidence" value="ECO:0007669"/>
    <property type="project" value="TreeGrafter"/>
</dbReference>
<evidence type="ECO:0000256" key="6">
    <source>
        <dbReference type="ARBA" id="ARBA00022485"/>
    </source>
</evidence>
<keyword evidence="16" id="KW-1185">Reference proteome</keyword>
<dbReference type="Proteomes" id="UP000001522">
    <property type="component" value="Chromosome"/>
</dbReference>
<dbReference type="NCBIfam" id="TIGR00391">
    <property type="entry name" value="hydA"/>
    <property type="match status" value="1"/>
</dbReference>
<dbReference type="STRING" id="679897.HMU06120"/>
<dbReference type="InterPro" id="IPR001821">
    <property type="entry name" value="NiFe_hydrogenase_ssu"/>
</dbReference>
<dbReference type="AlphaFoldDB" id="D3UHA1"/>
<dbReference type="GO" id="GO:0009061">
    <property type="term" value="P:anaerobic respiration"/>
    <property type="evidence" value="ECO:0007669"/>
    <property type="project" value="TreeGrafter"/>
</dbReference>
<evidence type="ECO:0000259" key="14">
    <source>
        <dbReference type="Pfam" id="PF14720"/>
    </source>
</evidence>
<feature type="domain" description="Cytochrome-c3 hydrogenase C-terminal" evidence="14">
    <location>
        <begin position="230"/>
        <end position="312"/>
    </location>
</feature>
<accession>D3UHA1</accession>
<dbReference type="GO" id="GO:0046872">
    <property type="term" value="F:metal ion binding"/>
    <property type="evidence" value="ECO:0007669"/>
    <property type="project" value="UniProtKB-KW"/>
</dbReference>
<dbReference type="Pfam" id="PF14720">
    <property type="entry name" value="NiFe_hyd_SSU_C"/>
    <property type="match status" value="1"/>
</dbReference>
<dbReference type="GO" id="GO:0009375">
    <property type="term" value="C:ferredoxin hydrogenase complex"/>
    <property type="evidence" value="ECO:0007669"/>
    <property type="project" value="InterPro"/>
</dbReference>
<name>D3UHA1_HELM1</name>
<dbReference type="InterPro" id="IPR037148">
    <property type="entry name" value="NiFe-Hase_small_C_sf"/>
</dbReference>
<evidence type="ECO:0000259" key="13">
    <source>
        <dbReference type="Pfam" id="PF01058"/>
    </source>
</evidence>
<dbReference type="HOGENOM" id="CLU_459884_0_0_7"/>
<dbReference type="EMBL" id="FN555004">
    <property type="protein sequence ID" value="CBG39873.1"/>
    <property type="molecule type" value="Genomic_DNA"/>
</dbReference>
<dbReference type="InterPro" id="IPR027394">
    <property type="entry name" value="Cytochrome-c3_hydrogenase_C"/>
</dbReference>
<dbReference type="PANTHER" id="PTHR30013:SF7">
    <property type="entry name" value="HYDROGENASE-2 SMALL CHAIN"/>
    <property type="match status" value="1"/>
</dbReference>
<evidence type="ECO:0000256" key="2">
    <source>
        <dbReference type="ARBA" id="ARBA00001966"/>
    </source>
</evidence>
<evidence type="ECO:0000256" key="8">
    <source>
        <dbReference type="ARBA" id="ARBA00022729"/>
    </source>
</evidence>
<comment type="subcellular location">
    <subcellularLocation>
        <location evidence="3">Cell envelope</location>
    </subcellularLocation>
</comment>